<dbReference type="RefSeq" id="WP_074730957.1">
    <property type="nucleotide sequence ID" value="NZ_FOGW01000034.1"/>
</dbReference>
<protein>
    <submittedName>
        <fullName evidence="1">Uncharacterized protein</fullName>
    </submittedName>
</protein>
<evidence type="ECO:0000313" key="1">
    <source>
        <dbReference type="EMBL" id="SES10946.1"/>
    </source>
</evidence>
<dbReference type="Proteomes" id="UP000182471">
    <property type="component" value="Unassembled WGS sequence"/>
</dbReference>
<keyword evidence="2" id="KW-1185">Reference proteome</keyword>
<reference evidence="2" key="1">
    <citation type="submission" date="2016-10" db="EMBL/GenBank/DDBJ databases">
        <authorList>
            <person name="Varghese N."/>
            <person name="Submissions S."/>
        </authorList>
    </citation>
    <scope>NUCLEOTIDE SEQUENCE [LARGE SCALE GENOMIC DNA]</scope>
    <source>
        <strain evidence="2">S1b</strain>
    </source>
</reference>
<proteinExistence type="predicted"/>
<dbReference type="AlphaFoldDB" id="A0A1H9UNA7"/>
<accession>A0A1H9UNA7</accession>
<gene>
    <name evidence="1" type="ORF">SAMN02910429_02191</name>
</gene>
<dbReference type="EMBL" id="FOGW01000034">
    <property type="protein sequence ID" value="SES10946.1"/>
    <property type="molecule type" value="Genomic_DNA"/>
</dbReference>
<organism evidence="1 2">
    <name type="scientific">Lachnobacterium bovis</name>
    <dbReference type="NCBI Taxonomy" id="140626"/>
    <lineage>
        <taxon>Bacteria</taxon>
        <taxon>Bacillati</taxon>
        <taxon>Bacillota</taxon>
        <taxon>Clostridia</taxon>
        <taxon>Lachnospirales</taxon>
        <taxon>Lachnospiraceae</taxon>
        <taxon>Lachnobacterium</taxon>
    </lineage>
</organism>
<evidence type="ECO:0000313" key="2">
    <source>
        <dbReference type="Proteomes" id="UP000182471"/>
    </source>
</evidence>
<sequence length="133" mass="15971">MDIDQVFELILEHYNGQFKNEKSKPYKLNERFTGNEFDYKRVYTREGDDWHWLTITNKGEGRFMATFTDENGKITDWHFYSVKGNELILSDKERFEQDGRLSFKHQLNKKIAEAKHTIINEPNKHRKRGEISL</sequence>
<name>A0A1H9UNA7_9FIRM</name>